<evidence type="ECO:0000259" key="14">
    <source>
        <dbReference type="PROSITE" id="PS52004"/>
    </source>
</evidence>
<dbReference type="GO" id="GO:0004315">
    <property type="term" value="F:3-oxoacyl-[acyl-carrier-protein] synthase activity"/>
    <property type="evidence" value="ECO:0007669"/>
    <property type="project" value="UniProtKB-UniRule"/>
</dbReference>
<evidence type="ECO:0000256" key="10">
    <source>
        <dbReference type="ARBA" id="ARBA00023315"/>
    </source>
</evidence>
<dbReference type="CDD" id="cd00834">
    <property type="entry name" value="KAS_I_II"/>
    <property type="match status" value="1"/>
</dbReference>
<dbReference type="PIRSF" id="PIRSF000447">
    <property type="entry name" value="KAS_II"/>
    <property type="match status" value="1"/>
</dbReference>
<dbReference type="InterPro" id="IPR017568">
    <property type="entry name" value="3-oxoacyl-ACP_synth-2"/>
</dbReference>
<keyword evidence="5 11" id="KW-0444">Lipid biosynthesis</keyword>
<feature type="active site" description="For beta-ketoacyl synthase activity" evidence="12">
    <location>
        <position position="163"/>
    </location>
</feature>
<dbReference type="InterPro" id="IPR018201">
    <property type="entry name" value="Ketoacyl_synth_AS"/>
</dbReference>
<evidence type="ECO:0000256" key="4">
    <source>
        <dbReference type="ARBA" id="ARBA00014657"/>
    </source>
</evidence>
<keyword evidence="16" id="KW-1185">Reference proteome</keyword>
<dbReference type="NCBIfam" id="NF005589">
    <property type="entry name" value="PRK07314.1"/>
    <property type="match status" value="1"/>
</dbReference>
<dbReference type="OrthoDB" id="9808669at2"/>
<keyword evidence="7" id="KW-0276">Fatty acid metabolism</keyword>
<gene>
    <name evidence="15" type="ORF">LH29_04415</name>
</gene>
<keyword evidence="6 11" id="KW-0808">Transferase</keyword>
<comment type="catalytic activity">
    <reaction evidence="11">
        <text>(9Z)-hexadecenoyl-[ACP] + malonyl-[ACP] + H(+) = 3-oxo-(11Z)-octadecenoyl-[ACP] + holo-[ACP] + CO2</text>
        <dbReference type="Rhea" id="RHEA:55040"/>
        <dbReference type="Rhea" id="RHEA-COMP:9623"/>
        <dbReference type="Rhea" id="RHEA-COMP:9685"/>
        <dbReference type="Rhea" id="RHEA-COMP:10800"/>
        <dbReference type="Rhea" id="RHEA-COMP:14074"/>
        <dbReference type="ChEBI" id="CHEBI:15378"/>
        <dbReference type="ChEBI" id="CHEBI:16526"/>
        <dbReference type="ChEBI" id="CHEBI:64479"/>
        <dbReference type="ChEBI" id="CHEBI:78449"/>
        <dbReference type="ChEBI" id="CHEBI:83989"/>
        <dbReference type="ChEBI" id="CHEBI:138538"/>
        <dbReference type="EC" id="2.3.1.179"/>
    </reaction>
</comment>
<dbReference type="AlphaFoldDB" id="A0A0D8JDW1"/>
<evidence type="ECO:0000256" key="12">
    <source>
        <dbReference type="PIRSR" id="PIRSR000447-1"/>
    </source>
</evidence>
<dbReference type="GO" id="GO:0006633">
    <property type="term" value="P:fatty acid biosynthetic process"/>
    <property type="evidence" value="ECO:0007669"/>
    <property type="project" value="UniProtKB-UniRule"/>
</dbReference>
<keyword evidence="8" id="KW-0443">Lipid metabolism</keyword>
<sequence>MELKRVVITGVGTVNPLGNSVEEYWKNLKDGVSGAGPITHFDASLHATKFACEIKDFDPLQYMEKKEIRKYDLYTQYAFASSEQAVVDSGIDLEKVDGDRVGVIWGAGIGGLQTFHEEVRAYKEERPRFSPFFIPKMIANIAGGLVSMKYGFRGPNYTTVSACASASHAMIDAMNTIRMGKADMILTGGSEAGVNECGVAGFNSMRALSTRNDDPKTASRPFDKDRDGFVMGEGSAAFIFEEYEHAVARGAKIYAEIAGGGMSADAYHMTAPDPEGRGAHLVMKWALEDAGLKPEDVDYINVHGTSTPLGDIAEPKAILKTFGEHAYKLSISSTKSMTGHLLGAAGAVEGLASVLAMREGIVPPTINHSTPDPEIDEKLDFTFNKAKEREINVAISNTFGFGGHNATVVFKKL</sequence>
<dbReference type="NCBIfam" id="TIGR03150">
    <property type="entry name" value="fabF"/>
    <property type="match status" value="1"/>
</dbReference>
<dbReference type="EC" id="2.3.1.179" evidence="3 11"/>
<comment type="catalytic activity">
    <reaction evidence="11">
        <text>a fatty acyl-[ACP] + malonyl-[ACP] + H(+) = a 3-oxoacyl-[ACP] + holo-[ACP] + CO2</text>
        <dbReference type="Rhea" id="RHEA:22836"/>
        <dbReference type="Rhea" id="RHEA-COMP:9623"/>
        <dbReference type="Rhea" id="RHEA-COMP:9685"/>
        <dbReference type="Rhea" id="RHEA-COMP:9916"/>
        <dbReference type="Rhea" id="RHEA-COMP:14125"/>
        <dbReference type="ChEBI" id="CHEBI:15378"/>
        <dbReference type="ChEBI" id="CHEBI:16526"/>
        <dbReference type="ChEBI" id="CHEBI:64479"/>
        <dbReference type="ChEBI" id="CHEBI:78449"/>
        <dbReference type="ChEBI" id="CHEBI:78776"/>
        <dbReference type="ChEBI" id="CHEBI:138651"/>
    </reaction>
</comment>
<dbReference type="PATRIC" id="fig|1544798.3.peg.899"/>
<proteinExistence type="inferred from homology"/>
<evidence type="ECO:0000256" key="5">
    <source>
        <dbReference type="ARBA" id="ARBA00022516"/>
    </source>
</evidence>
<dbReference type="PROSITE" id="PS00606">
    <property type="entry name" value="KS3_1"/>
    <property type="match status" value="1"/>
</dbReference>
<evidence type="ECO:0000256" key="2">
    <source>
        <dbReference type="ARBA" id="ARBA00008467"/>
    </source>
</evidence>
<dbReference type="PANTHER" id="PTHR11712">
    <property type="entry name" value="POLYKETIDE SYNTHASE-RELATED"/>
    <property type="match status" value="1"/>
</dbReference>
<organism evidence="15 16">
    <name type="scientific">Draconibacterium sediminis</name>
    <dbReference type="NCBI Taxonomy" id="1544798"/>
    <lineage>
        <taxon>Bacteria</taxon>
        <taxon>Pseudomonadati</taxon>
        <taxon>Bacteroidota</taxon>
        <taxon>Bacteroidia</taxon>
        <taxon>Marinilabiliales</taxon>
        <taxon>Prolixibacteraceae</taxon>
        <taxon>Draconibacterium</taxon>
    </lineage>
</organism>
<dbReference type="Pfam" id="PF02801">
    <property type="entry name" value="Ketoacyl-synt_C"/>
    <property type="match status" value="1"/>
</dbReference>
<dbReference type="Gene3D" id="3.40.47.10">
    <property type="match status" value="1"/>
</dbReference>
<evidence type="ECO:0000256" key="6">
    <source>
        <dbReference type="ARBA" id="ARBA00022679"/>
    </source>
</evidence>
<evidence type="ECO:0000256" key="11">
    <source>
        <dbReference type="PIRNR" id="PIRNR000447"/>
    </source>
</evidence>
<dbReference type="GO" id="GO:0005829">
    <property type="term" value="C:cytosol"/>
    <property type="evidence" value="ECO:0007669"/>
    <property type="project" value="TreeGrafter"/>
</dbReference>
<evidence type="ECO:0000313" key="16">
    <source>
        <dbReference type="Proteomes" id="UP000032544"/>
    </source>
</evidence>
<dbReference type="PROSITE" id="PS52004">
    <property type="entry name" value="KS3_2"/>
    <property type="match status" value="1"/>
</dbReference>
<dbReference type="RefSeq" id="WP_045026236.1">
    <property type="nucleotide sequence ID" value="NZ_CAJXKZ010000003.1"/>
</dbReference>
<dbReference type="SUPFAM" id="SSF53901">
    <property type="entry name" value="Thiolase-like"/>
    <property type="match status" value="2"/>
</dbReference>
<dbReference type="InterPro" id="IPR016039">
    <property type="entry name" value="Thiolase-like"/>
</dbReference>
<dbReference type="SMART" id="SM00825">
    <property type="entry name" value="PKS_KS"/>
    <property type="match status" value="1"/>
</dbReference>
<dbReference type="UniPathway" id="UPA00094"/>
<dbReference type="EMBL" id="JRHC01000001">
    <property type="protein sequence ID" value="KJF44701.1"/>
    <property type="molecule type" value="Genomic_DNA"/>
</dbReference>
<keyword evidence="9 11" id="KW-0275">Fatty acid biosynthesis</keyword>
<reference evidence="15 16" key="1">
    <citation type="submission" date="2014-09" db="EMBL/GenBank/DDBJ databases">
        <title>Draft Genome Sequence of Draconibacterium sp. JN14CK-3.</title>
        <authorList>
            <person name="Dong C."/>
            <person name="Lai Q."/>
            <person name="Shao Z."/>
        </authorList>
    </citation>
    <scope>NUCLEOTIDE SEQUENCE [LARGE SCALE GENOMIC DNA]</scope>
    <source>
        <strain evidence="15 16">JN14CK-3</strain>
    </source>
</reference>
<evidence type="ECO:0000256" key="1">
    <source>
        <dbReference type="ARBA" id="ARBA00005194"/>
    </source>
</evidence>
<name>A0A0D8JDW1_9BACT</name>
<evidence type="ECO:0000256" key="7">
    <source>
        <dbReference type="ARBA" id="ARBA00022832"/>
    </source>
</evidence>
<protein>
    <recommendedName>
        <fullName evidence="4 11">3-oxoacyl-[acyl-carrier-protein] synthase 2</fullName>
        <ecNumber evidence="3 11">2.3.1.179</ecNumber>
    </recommendedName>
</protein>
<dbReference type="FunFam" id="3.40.47.10:FF:000009">
    <property type="entry name" value="3-oxoacyl-[acyl-carrier-protein] synthase 2"/>
    <property type="match status" value="1"/>
</dbReference>
<dbReference type="InterPro" id="IPR020841">
    <property type="entry name" value="PKS_Beta-ketoAc_synthase_dom"/>
</dbReference>
<comment type="similarity">
    <text evidence="2 11 13">Belongs to the thiolase-like superfamily. Beta-ketoacyl-ACP synthases family.</text>
</comment>
<dbReference type="InterPro" id="IPR014031">
    <property type="entry name" value="Ketoacyl_synth_C"/>
</dbReference>
<dbReference type="STRING" id="1544798.LH29_04415"/>
<dbReference type="Pfam" id="PF00109">
    <property type="entry name" value="ketoacyl-synt"/>
    <property type="match status" value="1"/>
</dbReference>
<comment type="caution">
    <text evidence="15">The sequence shown here is derived from an EMBL/GenBank/DDBJ whole genome shotgun (WGS) entry which is preliminary data.</text>
</comment>
<evidence type="ECO:0000256" key="9">
    <source>
        <dbReference type="ARBA" id="ARBA00023160"/>
    </source>
</evidence>
<dbReference type="InterPro" id="IPR000794">
    <property type="entry name" value="Beta-ketoacyl_synthase"/>
</dbReference>
<evidence type="ECO:0000256" key="3">
    <source>
        <dbReference type="ARBA" id="ARBA00012356"/>
    </source>
</evidence>
<evidence type="ECO:0000256" key="13">
    <source>
        <dbReference type="RuleBase" id="RU003694"/>
    </source>
</evidence>
<comment type="function">
    <text evidence="11">Involved in the type II fatty acid elongation cycle. Catalyzes the elongation of a wide range of acyl-ACP by the addition of two carbons from malonyl-ACP to an acyl acceptor. Can efficiently catalyze the conversion of palmitoleoyl-ACP (cis-hexadec-9-enoyl-ACP) to cis-vaccenoyl-ACP (cis-octadec-11-enoyl-ACP), an essential step in the thermal regulation of fatty acid composition.</text>
</comment>
<accession>A0A0D8JDW1</accession>
<dbReference type="Proteomes" id="UP000032544">
    <property type="component" value="Unassembled WGS sequence"/>
</dbReference>
<feature type="domain" description="Ketosynthase family 3 (KS3)" evidence="14">
    <location>
        <begin position="3"/>
        <end position="412"/>
    </location>
</feature>
<dbReference type="PANTHER" id="PTHR11712:SF336">
    <property type="entry name" value="3-OXOACYL-[ACYL-CARRIER-PROTEIN] SYNTHASE, MITOCHONDRIAL"/>
    <property type="match status" value="1"/>
</dbReference>
<dbReference type="InterPro" id="IPR014030">
    <property type="entry name" value="Ketoacyl_synth_N"/>
</dbReference>
<comment type="pathway">
    <text evidence="1 11">Lipid metabolism; fatty acid biosynthesis.</text>
</comment>
<keyword evidence="10 11" id="KW-0012">Acyltransferase</keyword>
<evidence type="ECO:0000313" key="15">
    <source>
        <dbReference type="EMBL" id="KJF44701.1"/>
    </source>
</evidence>
<evidence type="ECO:0000256" key="8">
    <source>
        <dbReference type="ARBA" id="ARBA00023098"/>
    </source>
</evidence>